<accession>A0A8A4TL83</accession>
<evidence type="ECO:0000313" key="3">
    <source>
        <dbReference type="EMBL" id="QTD50759.1"/>
    </source>
</evidence>
<dbReference type="AlphaFoldDB" id="A0A8A4TL83"/>
<gene>
    <name evidence="3" type="ORF">J3U87_34680</name>
</gene>
<dbReference type="KEGG" id="scor:J3U87_34680"/>
<name>A0A8A4TL83_SULCO</name>
<organism evidence="3 4">
    <name type="scientific">Sulfidibacter corallicola</name>
    <dbReference type="NCBI Taxonomy" id="2818388"/>
    <lineage>
        <taxon>Bacteria</taxon>
        <taxon>Pseudomonadati</taxon>
        <taxon>Acidobacteriota</taxon>
        <taxon>Holophagae</taxon>
        <taxon>Acanthopleuribacterales</taxon>
        <taxon>Acanthopleuribacteraceae</taxon>
        <taxon>Sulfidibacter</taxon>
    </lineage>
</organism>
<feature type="signal peptide" evidence="2">
    <location>
        <begin position="1"/>
        <end position="20"/>
    </location>
</feature>
<evidence type="ECO:0008006" key="5">
    <source>
        <dbReference type="Google" id="ProtNLM"/>
    </source>
</evidence>
<dbReference type="EMBL" id="CP071793">
    <property type="protein sequence ID" value="QTD50759.1"/>
    <property type="molecule type" value="Genomic_DNA"/>
</dbReference>
<dbReference type="Proteomes" id="UP000663929">
    <property type="component" value="Chromosome"/>
</dbReference>
<evidence type="ECO:0000256" key="1">
    <source>
        <dbReference type="SAM" id="MobiDB-lite"/>
    </source>
</evidence>
<evidence type="ECO:0000256" key="2">
    <source>
        <dbReference type="SAM" id="SignalP"/>
    </source>
</evidence>
<proteinExistence type="predicted"/>
<keyword evidence="2" id="KW-0732">Signal</keyword>
<keyword evidence="4" id="KW-1185">Reference proteome</keyword>
<sequence>MSPKLAYWLWLFVLPISAFAQETINDASINAGETVTLESGNTYMLDGYVFVEEGATLVIEPGVIIKALPENEITTGNNASALIVARGGKIQAEGTAQNPIIFTAKADDVNDPNDLGPTDRGLWGGIILLGRASTNRGREGQIEGIPTDEARGAYGVADAADANDADDSGVMRYVSIRHGGAVLGTGDEINGLTFGAVGSSTVIEHIEVYSNLDDGFEWFGGTVNTKWLVAAFCGDDGFDYDEGWRGNNQYWFAIQSSDSAGRVGEHDGGTVQETAEPFSTPNIYNATYIGPGTGAFPQGDGSEAIIFRDNAGGTYGNSIISMYNGANGGNAVTVEDIEGADSRERLEQGDLVLTNNLWWMIAAGDTLEDSVPQDFLRTHLADNNNAFGDPGYGSVSRTNDGGLDPRPSNAAATSGAVAPPSDSFFTATDYKGAFAPSADLWTNGWTALSDNGHTPAGETVTITDAFINAGENRTLSAGTEYLLDGFVFVEEGATLTIEPGTVIKALQTPTSSDDNTSALIVARGGQLIANGTAQNPIVFTSNLDDISNPTDLGPTDRGLWGGIILLGRASTNRGREGQIEGIPTDEARGAYGVADAADANDADNSGSLRYVSIRHAGSVLGTGDEINGLTMGAVGSGTTIEYVEVYANLDDGFEWFGGTVNTKYLIAAFCGDDGFDYDEGWRGKNQFWFAVQSADSAGRVGEHDGGTVQETAEPFSRPYIVNATYIGPGVNAFPSGDGSEAIIFRDNAGGIYMSSIITDYNGANGGNAVSVEDIEGADSRERLEGGDLALQNNLWWGFAAGNTVETAVPQDFLRTHLTDNSNSFADPQLGGISRTQDEGLNPRPSAGGPAASGATQPDDTFFTTVSYRGAFSPSGALWTDGWTALDVNDHTGAGGNTGVTTDRWVGHVTRLNAGFQTNLHMYNTGSADASMTLHPYALDGSALTPRTANVPAGEIVVSSNNDLFGEDVSHFFIEGSEAVTVTASYRADVDAAATAELNESSAAYTKFSFYAADWNLVFDGLALINVGPQPATVTVTQRDAMGNELASATIVDGLASGAKQLYTFTAQNLSDNPGSLIEVTSTQPASVVLLRGTYPGVSPAFLYVTVPVTAE</sequence>
<feature type="region of interest" description="Disordered" evidence="1">
    <location>
        <begin position="824"/>
        <end position="858"/>
    </location>
</feature>
<dbReference type="RefSeq" id="WP_237380734.1">
    <property type="nucleotide sequence ID" value="NZ_CP071793.1"/>
</dbReference>
<reference evidence="3" key="1">
    <citation type="submission" date="2021-03" db="EMBL/GenBank/DDBJ databases">
        <title>Acanthopleuribacteraceae sp. M133.</title>
        <authorList>
            <person name="Wang G."/>
        </authorList>
    </citation>
    <scope>NUCLEOTIDE SEQUENCE</scope>
    <source>
        <strain evidence="3">M133</strain>
    </source>
</reference>
<feature type="region of interest" description="Disordered" evidence="1">
    <location>
        <begin position="387"/>
        <end position="418"/>
    </location>
</feature>
<dbReference type="PANTHER" id="PTHR41339:SF1">
    <property type="entry name" value="SECRETED PROTEIN"/>
    <property type="match status" value="1"/>
</dbReference>
<feature type="chain" id="PRO_5035233030" description="T9SS C-terminal target domain-containing protein" evidence="2">
    <location>
        <begin position="21"/>
        <end position="1111"/>
    </location>
</feature>
<protein>
    <recommendedName>
        <fullName evidence="5">T9SS C-terminal target domain-containing protein</fullName>
    </recommendedName>
</protein>
<dbReference type="PANTHER" id="PTHR41339">
    <property type="entry name" value="LIPL48"/>
    <property type="match status" value="1"/>
</dbReference>
<evidence type="ECO:0000313" key="4">
    <source>
        <dbReference type="Proteomes" id="UP000663929"/>
    </source>
</evidence>
<feature type="compositionally biased region" description="Low complexity" evidence="1">
    <location>
        <begin position="844"/>
        <end position="854"/>
    </location>
</feature>